<keyword evidence="15" id="KW-1185">Reference proteome</keyword>
<evidence type="ECO:0000256" key="7">
    <source>
        <dbReference type="ARBA" id="ARBA00023146"/>
    </source>
</evidence>
<evidence type="ECO:0000313" key="15">
    <source>
        <dbReference type="Proteomes" id="UP000315736"/>
    </source>
</evidence>
<comment type="caution">
    <text evidence="8">Lacks conserved residue(s) required for the propagation of feature annotation.</text>
</comment>
<feature type="binding site" evidence="8">
    <location>
        <begin position="391"/>
        <end position="392"/>
    </location>
    <ligand>
        <name>ATP</name>
        <dbReference type="ChEBI" id="CHEBI:30616"/>
    </ligand>
</feature>
<feature type="binding site" evidence="8">
    <location>
        <position position="246"/>
    </location>
    <ligand>
        <name>L-glutamine</name>
        <dbReference type="ChEBI" id="CHEBI:58359"/>
    </ligand>
</feature>
<dbReference type="InterPro" id="IPR022861">
    <property type="entry name" value="Gln_tRNA_ligase_bac"/>
</dbReference>
<feature type="short sequence motif" description="'HIGH' region" evidence="8">
    <location>
        <begin position="64"/>
        <end position="74"/>
    </location>
</feature>
<evidence type="ECO:0000256" key="2">
    <source>
        <dbReference type="ARBA" id="ARBA00022490"/>
    </source>
</evidence>
<feature type="short sequence motif" description="'KMSKS' region" evidence="8">
    <location>
        <begin position="398"/>
        <end position="402"/>
    </location>
</feature>
<comment type="similarity">
    <text evidence="1 8 9">Belongs to the class-I aminoacyl-tRNA synthetase family.</text>
</comment>
<feature type="domain" description="Glutamyl/glutaminyl-tRNA synthetase class Ib catalytic" evidence="11">
    <location>
        <begin position="384"/>
        <end position="450"/>
    </location>
</feature>
<dbReference type="InterPro" id="IPR014729">
    <property type="entry name" value="Rossmann-like_a/b/a_fold"/>
</dbReference>
<sequence length="690" mass="78709">MSEHAPHLHSHHIAASSNFLRQIIERDLAAGRHQRRPWGGSPGDADHHARGGPDPARIRTRFPPEPNGYLHIGHAKSIWINFSLAQEYGGVCHMRFDDTNPEKEEQEYVDAILEAVRWLGWSWHAHGTEHLYYASGYFETMARAARYLIETGHAYVDEQTPEQLRATRGTLTEPGTESPWRHRPVEESLRRWEEMLAGRHPDGAMVVRAKIDMASPNLNLRDPAIYRIKHAAHHHTGTRWCVYPMYTFAHPIEDALENITHSICTLEFEDQRPFYDWLLARLVPLLRAPHFARARARIEGLRAQGVEAAKEFALRCHNAAARLGPNTEAERRMAALFERWEHDRDAVLRDLDAFFDLLLGELHQFTPLLAEALTAYEPEPFDLPHQYEFARLNLTYVVTSKRKLKALVDEGIVRGWDDPRLPTIAGLRRRGYTPSAIRLFCERTGVSKANGWIDYGTLEVALRDDLEEQAPRAMAVLEPLELRLTNWAEVFGDERHREPCRAPVHPHHPGWGERAFHLGPRVWIEREDFMEQPPKGYHRLYPGNRVRLKYGYVVECTGCEKDADGRVTAVLARLVPDTKSGTPGADAVKVKGVITWVSADEAVAAEIRLYDRLFTDPQPDAGGKDFKALLNPDSLRVVHGYVEPGLGEAAPEQRFQFERHGYFVADRLDHQPGRPVFNRIATLKDGWGGR</sequence>
<gene>
    <name evidence="8 14" type="primary">glnS</name>
    <name evidence="14" type="ORF">Talka_02102</name>
</gene>
<feature type="binding site" evidence="8">
    <location>
        <position position="97"/>
    </location>
    <ligand>
        <name>L-glutamine</name>
        <dbReference type="ChEBI" id="CHEBI:58359"/>
    </ligand>
</feature>
<dbReference type="EMBL" id="VJNB01000013">
    <property type="protein sequence ID" value="TSE18461.1"/>
    <property type="molecule type" value="Genomic_DNA"/>
</dbReference>
<dbReference type="Gene3D" id="2.40.240.10">
    <property type="entry name" value="Ribosomal Protein L25, Chain P"/>
    <property type="match status" value="2"/>
</dbReference>
<comment type="caution">
    <text evidence="14">The sequence shown here is derived from an EMBL/GenBank/DDBJ whole genome shotgun (WGS) entry which is preliminary data.</text>
</comment>
<dbReference type="GO" id="GO:0006425">
    <property type="term" value="P:glutaminyl-tRNA aminoacylation"/>
    <property type="evidence" value="ECO:0007669"/>
    <property type="project" value="TreeGrafter"/>
</dbReference>
<dbReference type="InterPro" id="IPR001412">
    <property type="entry name" value="aa-tRNA-synth_I_CS"/>
</dbReference>
<feature type="binding site" evidence="8">
    <location>
        <begin position="65"/>
        <end position="67"/>
    </location>
    <ligand>
        <name>ATP</name>
        <dbReference type="ChEBI" id="CHEBI:30616"/>
    </ligand>
</feature>
<dbReference type="GO" id="GO:0006424">
    <property type="term" value="P:glutamyl-tRNA aminoacylation"/>
    <property type="evidence" value="ECO:0007669"/>
    <property type="project" value="UniProtKB-UniRule"/>
</dbReference>
<dbReference type="HAMAP" id="MF_00126">
    <property type="entry name" value="Gln_tRNA_synth"/>
    <property type="match status" value="1"/>
</dbReference>
<name>A0A554W4G5_9BURK</name>
<dbReference type="InterPro" id="IPR020059">
    <property type="entry name" value="Glu/Gln-tRNA-synth_Ib_codon-bd"/>
</dbReference>
<keyword evidence="3 8" id="KW-0436">Ligase</keyword>
<dbReference type="PANTHER" id="PTHR43097">
    <property type="entry name" value="GLUTAMINE-TRNA LIGASE"/>
    <property type="match status" value="1"/>
</dbReference>
<comment type="subunit">
    <text evidence="8">Monomer.</text>
</comment>
<comment type="catalytic activity">
    <reaction evidence="8">
        <text>tRNA(Gln) + L-glutamine + ATP = L-glutaminyl-tRNA(Gln) + AMP + diphosphate</text>
        <dbReference type="Rhea" id="RHEA:20121"/>
        <dbReference type="Rhea" id="RHEA-COMP:9662"/>
        <dbReference type="Rhea" id="RHEA-COMP:9681"/>
        <dbReference type="ChEBI" id="CHEBI:30616"/>
        <dbReference type="ChEBI" id="CHEBI:33019"/>
        <dbReference type="ChEBI" id="CHEBI:58359"/>
        <dbReference type="ChEBI" id="CHEBI:78442"/>
        <dbReference type="ChEBI" id="CHEBI:78521"/>
        <dbReference type="ChEBI" id="CHEBI:456215"/>
        <dbReference type="EC" id="6.1.1.18"/>
    </reaction>
</comment>
<dbReference type="Pfam" id="PF03950">
    <property type="entry name" value="tRNA-synt_1c_C"/>
    <property type="match status" value="1"/>
</dbReference>
<dbReference type="AlphaFoldDB" id="A0A554W4G5"/>
<dbReference type="FunFam" id="3.90.800.10:FF:000001">
    <property type="entry name" value="Glutamine--tRNA ligase"/>
    <property type="match status" value="1"/>
</dbReference>
<evidence type="ECO:0000256" key="10">
    <source>
        <dbReference type="SAM" id="MobiDB-lite"/>
    </source>
</evidence>
<dbReference type="OrthoDB" id="9801560at2"/>
<dbReference type="Proteomes" id="UP000315736">
    <property type="component" value="Unassembled WGS sequence"/>
</dbReference>
<dbReference type="GO" id="GO:0005829">
    <property type="term" value="C:cytosol"/>
    <property type="evidence" value="ECO:0007669"/>
    <property type="project" value="TreeGrafter"/>
</dbReference>
<dbReference type="SUPFAM" id="SSF50715">
    <property type="entry name" value="Ribosomal protein L25-like"/>
    <property type="match status" value="1"/>
</dbReference>
<evidence type="ECO:0000256" key="6">
    <source>
        <dbReference type="ARBA" id="ARBA00022917"/>
    </source>
</evidence>
<evidence type="ECO:0000256" key="5">
    <source>
        <dbReference type="ARBA" id="ARBA00022840"/>
    </source>
</evidence>
<feature type="domain" description="Glutamyl/glutaminyl-tRNA synthetase class Ib anti-codon binding" evidence="12">
    <location>
        <begin position="470"/>
        <end position="573"/>
    </location>
</feature>
<dbReference type="InterPro" id="IPR020056">
    <property type="entry name" value="Rbsml_bL25/Gln-tRNA_synth_N"/>
</dbReference>
<evidence type="ECO:0000256" key="8">
    <source>
        <dbReference type="HAMAP-Rule" id="MF_00126"/>
    </source>
</evidence>
<feature type="binding site" evidence="8">
    <location>
        <position position="265"/>
    </location>
    <ligand>
        <name>ATP</name>
        <dbReference type="ChEBI" id="CHEBI:30616"/>
    </ligand>
</feature>
<keyword evidence="2 8" id="KW-0963">Cytoplasm</keyword>
<feature type="domain" description="tRNA synthetases class I (E and Q) anti-codon binding" evidence="13">
    <location>
        <begin position="593"/>
        <end position="666"/>
    </location>
</feature>
<dbReference type="PROSITE" id="PS00178">
    <property type="entry name" value="AA_TRNA_LIGASE_I"/>
    <property type="match status" value="1"/>
</dbReference>
<dbReference type="InterPro" id="IPR000924">
    <property type="entry name" value="Glu/Gln-tRNA-synth"/>
</dbReference>
<dbReference type="Gene3D" id="3.90.800.10">
    <property type="entry name" value="Glutamyl-tRNA Synthetase, Domain 3"/>
    <property type="match status" value="1"/>
</dbReference>
<dbReference type="PRINTS" id="PR00987">
    <property type="entry name" value="TRNASYNTHGLU"/>
</dbReference>
<dbReference type="GO" id="GO:0004819">
    <property type="term" value="F:glutamine-tRNA ligase activity"/>
    <property type="evidence" value="ECO:0007669"/>
    <property type="project" value="UniProtKB-UniRule"/>
</dbReference>
<evidence type="ECO:0000256" key="3">
    <source>
        <dbReference type="ARBA" id="ARBA00022598"/>
    </source>
</evidence>
<dbReference type="InterPro" id="IPR020058">
    <property type="entry name" value="Glu/Gln-tRNA-synth_Ib_cat-dom"/>
</dbReference>
<evidence type="ECO:0000259" key="13">
    <source>
        <dbReference type="Pfam" id="PF20974"/>
    </source>
</evidence>
<dbReference type="SUPFAM" id="SSF52374">
    <property type="entry name" value="Nucleotidylyl transferase"/>
    <property type="match status" value="2"/>
</dbReference>
<feature type="region of interest" description="Disordered" evidence="10">
    <location>
        <begin position="32"/>
        <end position="58"/>
    </location>
</feature>
<evidence type="ECO:0000256" key="9">
    <source>
        <dbReference type="RuleBase" id="RU363037"/>
    </source>
</evidence>
<dbReference type="PANTHER" id="PTHR43097:SF5">
    <property type="entry name" value="GLUTAMATE--TRNA LIGASE"/>
    <property type="match status" value="1"/>
</dbReference>
<dbReference type="Gene3D" id="3.40.50.620">
    <property type="entry name" value="HUPs"/>
    <property type="match status" value="2"/>
</dbReference>
<dbReference type="InterPro" id="IPR011035">
    <property type="entry name" value="Ribosomal_bL25/Gln-tRNA_synth"/>
</dbReference>
<evidence type="ECO:0000313" key="14">
    <source>
        <dbReference type="EMBL" id="TSE18461.1"/>
    </source>
</evidence>
<keyword evidence="4 8" id="KW-0547">Nucleotide-binding</keyword>
<dbReference type="InterPro" id="IPR050132">
    <property type="entry name" value="Gln/Glu-tRNA_Ligase"/>
</dbReference>
<keyword evidence="7 8" id="KW-0030">Aminoacyl-tRNA synthetase</keyword>
<dbReference type="FunFam" id="3.40.50.620:FF:000037">
    <property type="entry name" value="Glutamine--tRNA ligase cytoplasmic"/>
    <property type="match status" value="1"/>
</dbReference>
<dbReference type="Pfam" id="PF20974">
    <property type="entry name" value="tRNA-synt_1c_C2"/>
    <property type="match status" value="1"/>
</dbReference>
<dbReference type="Pfam" id="PF00749">
    <property type="entry name" value="tRNA-synt_1c"/>
    <property type="match status" value="2"/>
</dbReference>
<evidence type="ECO:0000259" key="12">
    <source>
        <dbReference type="Pfam" id="PF03950"/>
    </source>
</evidence>
<evidence type="ECO:0000256" key="1">
    <source>
        <dbReference type="ARBA" id="ARBA00005594"/>
    </source>
</evidence>
<protein>
    <recommendedName>
        <fullName evidence="8">Glutamine--tRNA ligase</fullName>
        <ecNumber evidence="8">6.1.1.18</ecNumber>
    </recommendedName>
    <alternativeName>
        <fullName evidence="8">Glutaminyl-tRNA synthetase</fullName>
        <shortName evidence="8">GlnRS</shortName>
    </alternativeName>
</protein>
<evidence type="ECO:0000256" key="4">
    <source>
        <dbReference type="ARBA" id="ARBA00022741"/>
    </source>
</evidence>
<dbReference type="InterPro" id="IPR049437">
    <property type="entry name" value="tRNA-synt_1c_C2"/>
</dbReference>
<proteinExistence type="inferred from homology"/>
<accession>A0A554W4G5</accession>
<feature type="domain" description="Glutamyl/glutaminyl-tRNA synthetase class Ib catalytic" evidence="11">
    <location>
        <begin position="58"/>
        <end position="282"/>
    </location>
</feature>
<dbReference type="RefSeq" id="WP_143891299.1">
    <property type="nucleotide sequence ID" value="NZ_VJNB01000013.1"/>
</dbReference>
<reference evidence="14 15" key="1">
    <citation type="submission" date="2019-07" db="EMBL/GenBank/DDBJ databases">
        <title>Tepidimonas alkaliphilus YIM 72238 draft genome.</title>
        <authorList>
            <person name="Da Costa M.S."/>
            <person name="Froufe H.J.C."/>
            <person name="Egas C."/>
            <person name="Albuquerque L."/>
        </authorList>
    </citation>
    <scope>NUCLEOTIDE SEQUENCE [LARGE SCALE GENOMIC DNA]</scope>
    <source>
        <strain evidence="14 15">YIM 72238</strain>
    </source>
</reference>
<organism evidence="14 15">
    <name type="scientific">Tepidimonas alkaliphilus</name>
    <dbReference type="NCBI Taxonomy" id="2588942"/>
    <lineage>
        <taxon>Bacteria</taxon>
        <taxon>Pseudomonadati</taxon>
        <taxon>Pseudomonadota</taxon>
        <taxon>Betaproteobacteria</taxon>
        <taxon>Burkholderiales</taxon>
        <taxon>Tepidimonas</taxon>
    </lineage>
</organism>
<evidence type="ECO:0000259" key="11">
    <source>
        <dbReference type="Pfam" id="PF00749"/>
    </source>
</evidence>
<keyword evidence="6 8" id="KW-0648">Protein biosynthesis</keyword>
<comment type="subcellular location">
    <subcellularLocation>
        <location evidence="8">Cytoplasm</location>
    </subcellularLocation>
</comment>
<dbReference type="EC" id="6.1.1.18" evidence="8"/>
<feature type="binding site" evidence="8">
    <location>
        <begin position="71"/>
        <end position="77"/>
    </location>
    <ligand>
        <name>ATP</name>
        <dbReference type="ChEBI" id="CHEBI:30616"/>
    </ligand>
</feature>
<keyword evidence="5 8" id="KW-0067">ATP-binding</keyword>
<dbReference type="GO" id="GO:0005524">
    <property type="term" value="F:ATP binding"/>
    <property type="evidence" value="ECO:0007669"/>
    <property type="project" value="UniProtKB-UniRule"/>
</dbReference>